<reference evidence="3 4" key="1">
    <citation type="submission" date="2024-08" db="EMBL/GenBank/DDBJ databases">
        <title>Tateyamaria sp. nov., isolated from marine algae.</title>
        <authorList>
            <person name="Choi B.J."/>
            <person name="Kim J.M."/>
            <person name="Lee J.K."/>
            <person name="Choi D.G."/>
            <person name="Bayburt H."/>
            <person name="Baek J.H."/>
            <person name="Han D.M."/>
            <person name="Jeon C.O."/>
        </authorList>
    </citation>
    <scope>NUCLEOTIDE SEQUENCE [LARGE SCALE GENOMIC DNA]</scope>
    <source>
        <strain evidence="3 4">KMU-156</strain>
    </source>
</reference>
<feature type="domain" description="CAAX prenyl protease 2/Lysostaphin resistance protein A-like" evidence="2">
    <location>
        <begin position="151"/>
        <end position="247"/>
    </location>
</feature>
<evidence type="ECO:0000256" key="1">
    <source>
        <dbReference type="SAM" id="Phobius"/>
    </source>
</evidence>
<evidence type="ECO:0000259" key="2">
    <source>
        <dbReference type="Pfam" id="PF02517"/>
    </source>
</evidence>
<accession>A0ABW8US55</accession>
<organism evidence="3 4">
    <name type="scientific">Tateyamaria armeniaca</name>
    <dbReference type="NCBI Taxonomy" id="2518930"/>
    <lineage>
        <taxon>Bacteria</taxon>
        <taxon>Pseudomonadati</taxon>
        <taxon>Pseudomonadota</taxon>
        <taxon>Alphaproteobacteria</taxon>
        <taxon>Rhodobacterales</taxon>
        <taxon>Roseobacteraceae</taxon>
        <taxon>Tateyamaria</taxon>
    </lineage>
</organism>
<comment type="caution">
    <text evidence="3">The sequence shown here is derived from an EMBL/GenBank/DDBJ whole genome shotgun (WGS) entry which is preliminary data.</text>
</comment>
<feature type="transmembrane region" description="Helical" evidence="1">
    <location>
        <begin position="27"/>
        <end position="50"/>
    </location>
</feature>
<dbReference type="InterPro" id="IPR052710">
    <property type="entry name" value="CAAX_protease"/>
</dbReference>
<dbReference type="Proteomes" id="UP001627408">
    <property type="component" value="Unassembled WGS sequence"/>
</dbReference>
<name>A0ABW8US55_9RHOB</name>
<keyword evidence="1" id="KW-0472">Membrane</keyword>
<proteinExistence type="predicted"/>
<dbReference type="EMBL" id="JBHDIY010000002">
    <property type="protein sequence ID" value="MFL4469574.1"/>
    <property type="molecule type" value="Genomic_DNA"/>
</dbReference>
<evidence type="ECO:0000313" key="4">
    <source>
        <dbReference type="Proteomes" id="UP001627408"/>
    </source>
</evidence>
<dbReference type="InterPro" id="IPR003675">
    <property type="entry name" value="Rce1/LyrA-like_dom"/>
</dbReference>
<dbReference type="RefSeq" id="WP_407591436.1">
    <property type="nucleotide sequence ID" value="NZ_JBHDIY010000002.1"/>
</dbReference>
<feature type="transmembrane region" description="Helical" evidence="1">
    <location>
        <begin position="275"/>
        <end position="295"/>
    </location>
</feature>
<protein>
    <submittedName>
        <fullName evidence="3">Lysostaphin resistance A-like protein</fullName>
    </submittedName>
</protein>
<gene>
    <name evidence="3" type="ORF">ACERZ8_06720</name>
</gene>
<feature type="transmembrane region" description="Helical" evidence="1">
    <location>
        <begin position="114"/>
        <end position="134"/>
    </location>
</feature>
<keyword evidence="1" id="KW-0812">Transmembrane</keyword>
<feature type="transmembrane region" description="Helical" evidence="1">
    <location>
        <begin position="210"/>
        <end position="228"/>
    </location>
</feature>
<feature type="transmembrane region" description="Helical" evidence="1">
    <location>
        <begin position="146"/>
        <end position="166"/>
    </location>
</feature>
<feature type="transmembrane region" description="Helical" evidence="1">
    <location>
        <begin position="70"/>
        <end position="93"/>
    </location>
</feature>
<dbReference type="Pfam" id="PF02517">
    <property type="entry name" value="Rce1-like"/>
    <property type="match status" value="1"/>
</dbReference>
<keyword evidence="4" id="KW-1185">Reference proteome</keyword>
<dbReference type="PANTHER" id="PTHR36435:SF1">
    <property type="entry name" value="CAAX AMINO TERMINAL PROTEASE FAMILY PROTEIN"/>
    <property type="match status" value="1"/>
</dbReference>
<evidence type="ECO:0000313" key="3">
    <source>
        <dbReference type="EMBL" id="MFL4469574.1"/>
    </source>
</evidence>
<feature type="transmembrane region" description="Helical" evidence="1">
    <location>
        <begin position="187"/>
        <end position="204"/>
    </location>
</feature>
<sequence>MSVWSFDYHPHDRFVAPAKGTAQVWRLCFGIVLAAGLFLVLSQMLFGTLFQVMPPHIVNAIIADAQSGQTVAGMLILLSQLGFLAVSAALVVIMVHKRRPVTLLGEPGLAGRQFIVVFVAMMILTAVIWILPPYGMGEPLQRNMELGRWLLLLPVALIAVLIQSGAEEVFFRGYIQQQLAARFRSPLIWMIAPAALFGIAHYLPDSAGSNAWTIVAWATMFGVLMADLTARSGTLGPAIAVHFANNLSAMVLTSVPDEMSGLALYVLPFGLSDEAQMAAWLPVDFGFMLVSWLVARLAIRA</sequence>
<keyword evidence="1" id="KW-1133">Transmembrane helix</keyword>
<dbReference type="PANTHER" id="PTHR36435">
    <property type="entry name" value="SLR1288 PROTEIN"/>
    <property type="match status" value="1"/>
</dbReference>
<feature type="transmembrane region" description="Helical" evidence="1">
    <location>
        <begin position="235"/>
        <end position="255"/>
    </location>
</feature>